<dbReference type="Proteomes" id="UP000184346">
    <property type="component" value="Unassembled WGS sequence"/>
</dbReference>
<dbReference type="OrthoDB" id="9807574at2"/>
<dbReference type="AlphaFoldDB" id="A0A1M4S900"/>
<dbReference type="RefSeq" id="WP_072818414.1">
    <property type="nucleotide sequence ID" value="NZ_FQUJ01000002.1"/>
</dbReference>
<dbReference type="InterPro" id="IPR011250">
    <property type="entry name" value="OMP/PagP_B-barrel"/>
</dbReference>
<protein>
    <submittedName>
        <fullName evidence="2">Outer membrane protein</fullName>
    </submittedName>
</protein>
<organism evidence="2 3">
    <name type="scientific">Modicisalibacter ilicicola DSM 19980</name>
    <dbReference type="NCBI Taxonomy" id="1121942"/>
    <lineage>
        <taxon>Bacteria</taxon>
        <taxon>Pseudomonadati</taxon>
        <taxon>Pseudomonadota</taxon>
        <taxon>Gammaproteobacteria</taxon>
        <taxon>Oceanospirillales</taxon>
        <taxon>Halomonadaceae</taxon>
        <taxon>Modicisalibacter</taxon>
    </lineage>
</organism>
<evidence type="ECO:0000313" key="2">
    <source>
        <dbReference type="EMBL" id="SHE28674.1"/>
    </source>
</evidence>
<dbReference type="STRING" id="1121942.SAMN02745148_00019"/>
<reference evidence="2 3" key="1">
    <citation type="submission" date="2016-11" db="EMBL/GenBank/DDBJ databases">
        <authorList>
            <person name="Jaros S."/>
            <person name="Januszkiewicz K."/>
            <person name="Wedrychowicz H."/>
        </authorList>
    </citation>
    <scope>NUCLEOTIDE SEQUENCE [LARGE SCALE GENOMIC DNA]</scope>
    <source>
        <strain evidence="2 3">DSM 19980</strain>
    </source>
</reference>
<dbReference type="GO" id="GO:0055085">
    <property type="term" value="P:transmembrane transport"/>
    <property type="evidence" value="ECO:0007669"/>
    <property type="project" value="TreeGrafter"/>
</dbReference>
<dbReference type="EMBL" id="FQUJ01000002">
    <property type="protein sequence ID" value="SHE28674.1"/>
    <property type="molecule type" value="Genomic_DNA"/>
</dbReference>
<dbReference type="Gene3D" id="2.40.160.20">
    <property type="match status" value="1"/>
</dbReference>
<keyword evidence="1" id="KW-0732">Signal</keyword>
<evidence type="ECO:0000256" key="1">
    <source>
        <dbReference type="SAM" id="SignalP"/>
    </source>
</evidence>
<dbReference type="GO" id="GO:0019867">
    <property type="term" value="C:outer membrane"/>
    <property type="evidence" value="ECO:0007669"/>
    <property type="project" value="InterPro"/>
</dbReference>
<dbReference type="PANTHER" id="PTHR36920:SF1">
    <property type="entry name" value="OUTER MEMBRANE PROTEIN W"/>
    <property type="match status" value="1"/>
</dbReference>
<name>A0A1M4S900_9GAMM</name>
<evidence type="ECO:0000313" key="3">
    <source>
        <dbReference type="Proteomes" id="UP000184346"/>
    </source>
</evidence>
<accession>A0A1M4S900</accession>
<dbReference type="SUPFAM" id="SSF56925">
    <property type="entry name" value="OMPA-like"/>
    <property type="match status" value="1"/>
</dbReference>
<dbReference type="PANTHER" id="PTHR36920">
    <property type="match status" value="1"/>
</dbReference>
<proteinExistence type="predicted"/>
<feature type="chain" id="PRO_5012477099" evidence="1">
    <location>
        <begin position="26"/>
        <end position="193"/>
    </location>
</feature>
<gene>
    <name evidence="2" type="ORF">SAMN02745148_00019</name>
</gene>
<dbReference type="InterPro" id="IPR005618">
    <property type="entry name" value="OMPW"/>
</dbReference>
<sequence>MTKTQLLSTAIVAASLFGASQAAMAYEAGDILVRGDVAKTSPEGDDDNAISNEKGFIGSVGYMVHDKFAVSLGGGEEFEHTYKAGEPGDSFERQPFDLMAQFYPLGGLDARVQPYAGIGANYTRFSNESAGLNLDNTWAPKGELGVDLIITDYLSLNGFASYTDLDVDYSANGDSGELDLDPVTVGGGVTFNF</sequence>
<keyword evidence="3" id="KW-1185">Reference proteome</keyword>
<dbReference type="Pfam" id="PF03922">
    <property type="entry name" value="OmpW"/>
    <property type="match status" value="1"/>
</dbReference>
<feature type="signal peptide" evidence="1">
    <location>
        <begin position="1"/>
        <end position="25"/>
    </location>
</feature>